<dbReference type="Proteomes" id="UP000256329">
    <property type="component" value="Unassembled WGS sequence"/>
</dbReference>
<dbReference type="GO" id="GO:0051539">
    <property type="term" value="F:4 iron, 4 sulfur cluster binding"/>
    <property type="evidence" value="ECO:0007669"/>
    <property type="project" value="UniProtKB-KW"/>
</dbReference>
<gene>
    <name evidence="6" type="ORF">DXX99_02135</name>
</gene>
<dbReference type="PROSITE" id="PS00198">
    <property type="entry name" value="4FE4S_FER_1"/>
    <property type="match status" value="2"/>
</dbReference>
<dbReference type="SUPFAM" id="SSF54862">
    <property type="entry name" value="4Fe-4S ferredoxins"/>
    <property type="match status" value="1"/>
</dbReference>
<evidence type="ECO:0000259" key="5">
    <source>
        <dbReference type="PROSITE" id="PS51379"/>
    </source>
</evidence>
<protein>
    <submittedName>
        <fullName evidence="6">4Fe-4S dicluster domain-containing protein</fullName>
    </submittedName>
</protein>
<dbReference type="Pfam" id="PF10589">
    <property type="entry name" value="NADH_4Fe-4S"/>
    <property type="match status" value="1"/>
</dbReference>
<dbReference type="InterPro" id="IPR010226">
    <property type="entry name" value="NADH_quinone_OxRdtase_chainI"/>
</dbReference>
<dbReference type="PANTHER" id="PTHR10849">
    <property type="entry name" value="NADH DEHYDROGENASE UBIQUINONE IRON-SULFUR PROTEIN 8, MITOCHONDRIAL"/>
    <property type="match status" value="1"/>
</dbReference>
<dbReference type="PROSITE" id="PS51379">
    <property type="entry name" value="4FE4S_FER_2"/>
    <property type="match status" value="2"/>
</dbReference>
<dbReference type="AlphaFoldDB" id="A0A3D8P693"/>
<evidence type="ECO:0000313" key="6">
    <source>
        <dbReference type="EMBL" id="RDV84860.1"/>
    </source>
</evidence>
<dbReference type="GO" id="GO:0046872">
    <property type="term" value="F:metal ion binding"/>
    <property type="evidence" value="ECO:0007669"/>
    <property type="project" value="UniProtKB-KW"/>
</dbReference>
<reference evidence="6 7" key="1">
    <citation type="submission" date="2018-08" db="EMBL/GenBank/DDBJ databases">
        <title>Form III RuBisCO-mediated autotrophy in Thermodesulfobium bacteria.</title>
        <authorList>
            <person name="Toshchakov S.V."/>
            <person name="Kublanov I.V."/>
            <person name="Frolov E."/>
            <person name="Bonch-Osmolovskaya E.A."/>
            <person name="Tourova T.P."/>
            <person name="Chernych N.A."/>
            <person name="Lebedinsky A.V."/>
        </authorList>
    </citation>
    <scope>NUCLEOTIDE SEQUENCE [LARGE SCALE GENOMIC DNA]</scope>
    <source>
        <strain evidence="6 7">SR</strain>
    </source>
</reference>
<dbReference type="Gene3D" id="1.20.1440.230">
    <property type="entry name" value="NADH-ubiquinone oxidoreductase 51kDa subunit, iron-sulphur binding domain"/>
    <property type="match status" value="1"/>
</dbReference>
<keyword evidence="2" id="KW-0479">Metal-binding</keyword>
<dbReference type="InterPro" id="IPR017896">
    <property type="entry name" value="4Fe4S_Fe-S-bd"/>
</dbReference>
<feature type="domain" description="4Fe-4S ferredoxin-type" evidence="5">
    <location>
        <begin position="125"/>
        <end position="154"/>
    </location>
</feature>
<evidence type="ECO:0000256" key="2">
    <source>
        <dbReference type="ARBA" id="ARBA00022723"/>
    </source>
</evidence>
<evidence type="ECO:0000256" key="4">
    <source>
        <dbReference type="ARBA" id="ARBA00023014"/>
    </source>
</evidence>
<evidence type="ECO:0000256" key="3">
    <source>
        <dbReference type="ARBA" id="ARBA00023004"/>
    </source>
</evidence>
<keyword evidence="3" id="KW-0408">Iron</keyword>
<dbReference type="GO" id="GO:0016651">
    <property type="term" value="F:oxidoreductase activity, acting on NAD(P)H"/>
    <property type="evidence" value="ECO:0007669"/>
    <property type="project" value="InterPro"/>
</dbReference>
<dbReference type="InterPro" id="IPR037207">
    <property type="entry name" value="Nuop51_4Fe4S-bd_sf"/>
</dbReference>
<dbReference type="Pfam" id="PF13187">
    <property type="entry name" value="Fer4_9"/>
    <property type="match status" value="1"/>
</dbReference>
<accession>A0A3D8P693</accession>
<evidence type="ECO:0000256" key="1">
    <source>
        <dbReference type="ARBA" id="ARBA00022485"/>
    </source>
</evidence>
<comment type="caution">
    <text evidence="6">The sequence shown here is derived from an EMBL/GenBank/DDBJ whole genome shotgun (WGS) entry which is preliminary data.</text>
</comment>
<keyword evidence="7" id="KW-1185">Reference proteome</keyword>
<evidence type="ECO:0000313" key="7">
    <source>
        <dbReference type="Proteomes" id="UP000256329"/>
    </source>
</evidence>
<name>A0A3D8P693_9THEO</name>
<proteinExistence type="predicted"/>
<dbReference type="EMBL" id="QSLN01000001">
    <property type="protein sequence ID" value="RDV84860.1"/>
    <property type="molecule type" value="Genomic_DNA"/>
</dbReference>
<dbReference type="InterPro" id="IPR019575">
    <property type="entry name" value="Nuop51_4Fe4S-bd"/>
</dbReference>
<keyword evidence="4" id="KW-0411">Iron-sulfur</keyword>
<keyword evidence="1" id="KW-0004">4Fe-4S</keyword>
<dbReference type="InterPro" id="IPR017900">
    <property type="entry name" value="4Fe4S_Fe_S_CS"/>
</dbReference>
<organism evidence="6 7">
    <name type="scientific">Ammonifex thiophilus</name>
    <dbReference type="NCBI Taxonomy" id="444093"/>
    <lineage>
        <taxon>Bacteria</taxon>
        <taxon>Bacillati</taxon>
        <taxon>Bacillota</taxon>
        <taxon>Clostridia</taxon>
        <taxon>Thermoanaerobacterales</taxon>
        <taxon>Thermoanaerobacteraceae</taxon>
        <taxon>Ammonifex</taxon>
    </lineage>
</organism>
<sequence length="189" mass="20803">MPCRSYLLRGGGRGKAVAEAQLCAVKRAYLEYEEFANSKLCGRCLPCLVAAPLVFDLLNRLQKGRANKRELEELRFLAQGVVLTARCKFGQEALEKLGKSLEEAALEFEAHCEGNCPQHACPELIRYRIDPERCTQCDLCRALCPTGAIIGDPYVPYSTDNHPYFILAAKCNGCGVCVSACPENAIELV</sequence>
<dbReference type="GO" id="GO:0016020">
    <property type="term" value="C:membrane"/>
    <property type="evidence" value="ECO:0007669"/>
    <property type="project" value="InterPro"/>
</dbReference>
<dbReference type="Gene3D" id="3.30.70.20">
    <property type="match status" value="2"/>
</dbReference>
<feature type="domain" description="4Fe-4S ferredoxin-type" evidence="5">
    <location>
        <begin position="162"/>
        <end position="189"/>
    </location>
</feature>